<dbReference type="CDD" id="cd09076">
    <property type="entry name" value="L1-EN"/>
    <property type="match status" value="1"/>
</dbReference>
<dbReference type="InterPro" id="IPR043502">
    <property type="entry name" value="DNA/RNA_pol_sf"/>
</dbReference>
<evidence type="ECO:0000313" key="3">
    <source>
        <dbReference type="EMBL" id="ELR48591.1"/>
    </source>
</evidence>
<dbReference type="PANTHER" id="PTHR19446">
    <property type="entry name" value="REVERSE TRANSCRIPTASES"/>
    <property type="match status" value="1"/>
</dbReference>
<dbReference type="Pfam" id="PF00078">
    <property type="entry name" value="RVT_1"/>
    <property type="match status" value="1"/>
</dbReference>
<dbReference type="InterPro" id="IPR036691">
    <property type="entry name" value="Endo/exonu/phosph_ase_sf"/>
</dbReference>
<dbReference type="Proteomes" id="UP000011080">
    <property type="component" value="Unassembled WGS sequence"/>
</dbReference>
<dbReference type="InterPro" id="IPR000477">
    <property type="entry name" value="RT_dom"/>
</dbReference>
<feature type="domain" description="Reverse transcriptase" evidence="2">
    <location>
        <begin position="496"/>
        <end position="771"/>
    </location>
</feature>
<proteinExistence type="predicted"/>
<evidence type="ECO:0000259" key="2">
    <source>
        <dbReference type="PROSITE" id="PS50878"/>
    </source>
</evidence>
<gene>
    <name evidence="3" type="ORF">M91_17934</name>
</gene>
<dbReference type="CDD" id="cd01650">
    <property type="entry name" value="RT_nLTR_like"/>
    <property type="match status" value="1"/>
</dbReference>
<reference evidence="3 4" key="1">
    <citation type="journal article" date="2012" name="Nat. Genet.">
        <title>The yak genome and adaptation to life at high altitude.</title>
        <authorList>
            <person name="Qiu Q."/>
            <person name="Zhang G."/>
            <person name="Ma T."/>
            <person name="Qian W."/>
            <person name="Wang J."/>
            <person name="Ye Z."/>
            <person name="Cao C."/>
            <person name="Hu Q."/>
            <person name="Kim J."/>
            <person name="Larkin D.M."/>
            <person name="Auvil L."/>
            <person name="Capitanu B."/>
            <person name="Ma J."/>
            <person name="Lewin H.A."/>
            <person name="Qian X."/>
            <person name="Lang Y."/>
            <person name="Zhou R."/>
            <person name="Wang L."/>
            <person name="Wang K."/>
            <person name="Xia J."/>
            <person name="Liao S."/>
            <person name="Pan S."/>
            <person name="Lu X."/>
            <person name="Hou H."/>
            <person name="Wang Y."/>
            <person name="Zang X."/>
            <person name="Yin Y."/>
            <person name="Ma H."/>
            <person name="Zhang J."/>
            <person name="Wang Z."/>
            <person name="Zhang Y."/>
            <person name="Zhang D."/>
            <person name="Yonezawa T."/>
            <person name="Hasegawa M."/>
            <person name="Zhong Y."/>
            <person name="Liu W."/>
            <person name="Zhang Y."/>
            <person name="Huang Z."/>
            <person name="Zhang S."/>
            <person name="Long R."/>
            <person name="Yang H."/>
            <person name="Wang J."/>
            <person name="Lenstra J.A."/>
            <person name="Cooper D.N."/>
            <person name="Wu Y."/>
            <person name="Wang J."/>
            <person name="Shi P."/>
            <person name="Wang J."/>
            <person name="Liu J."/>
        </authorList>
    </citation>
    <scope>NUCLEOTIDE SEQUENCE [LARGE SCALE GENOMIC DNA]</scope>
    <source>
        <strain evidence="4">yakQH1</strain>
    </source>
</reference>
<dbReference type="GO" id="GO:0003964">
    <property type="term" value="F:RNA-directed DNA polymerase activity"/>
    <property type="evidence" value="ECO:0007669"/>
    <property type="project" value="UniProtKB-EC"/>
</dbReference>
<accession>L8HXM1</accession>
<protein>
    <recommendedName>
        <fullName evidence="1">RNA-directed DNA polymerase</fullName>
        <ecNumber evidence="1">2.7.7.49</ecNumber>
    </recommendedName>
</protein>
<dbReference type="SUPFAM" id="SSF56672">
    <property type="entry name" value="DNA/RNA polymerases"/>
    <property type="match status" value="1"/>
</dbReference>
<evidence type="ECO:0000313" key="4">
    <source>
        <dbReference type="Proteomes" id="UP000011080"/>
    </source>
</evidence>
<dbReference type="SUPFAM" id="SSF56219">
    <property type="entry name" value="DNase I-like"/>
    <property type="match status" value="1"/>
</dbReference>
<sequence>MATGSYLSIINNVNGLNAPTKRQRLAEWIQKQDPYICCLQETHLKTGDTYRLKVKGWKKIFHANRDQKKAGVAILISDKIDFKTKAVKRDKEGHYIMIKGSIQEEDITIINIYAPNTGAPQYVRQMLTSMKGEINNNTIIVGDFNTPLTPLDRSTKQKINKETQTLNDTIDQLDLIDIYRTFHPKTMNFTFFSSAHGTFSRIDHILGHKASLGKFKKIEIIPSIFSDHNAVRLDLNYRRKTIKNSNIWRLNNTLLNNQQITEEIKKEIKICIETNENENTTTQNLWDTVKAVLRGKFIAIQAHLKKQEKSQINNLTLHLKQLEKEEMKNPRVSRRKEILKIRAEINAKETKETIAKINKAKSWFFERINKIDKPLARLIKKQREKNQINKIRNDSGEITTDNIEIQRIIRDYYQQLYANKMDNVEEMDKFLEKYDFPKLDQEEIENLNRPITSSEIETVIKNLPANKSPGPDGFTAEFYQKFREELTPILLKLFQKIAEEGKLPNSFYEATITLIPKPDKDPTKKENYRPISLMNIDAKILNKILAIRIQQHIKKIIHHDQVGFIPGMQGFFNIRKSINVIHHINKLKNKNHMIISIDAEKAFDKIQHPFMIKTLQKAGIEGTYLNIIKAIYDKPTANIILNGEKLKAFPLKSGTRQGCPLSPLLFNIVLEVLATAIRAEKEIKGIQIGKEEVKLSLFADDMILYIENPKDSTRKLLELINDYSKVAGYKINTQKSLAFLYTNNEKTEREIKETIPFTIATERIKYLGIYLPKETKDLYIENYKTLVKEIKEDTNRWRNIPCSWIGRINIVKMSILPKAIYRFNAIPIKLPTVFFTELEQIISQFVWKYKKPRIAKAILRKKNGTGGINLPDFRLYYKATVIKTVWYWHKDRNIDQWNKIESPEINPRTYGHLIFDKGGKNIQWIKDNLFNKWCWEIWSTTCKRMKLEHFLTPYTKINSKWFKDLNVRPETIKLLEENIGKTLSDIHHSRILYDPPPRILEIKAKINKWDLINLKSFCTSKETISKVKRQPSEWEKIIANEATDKQLISKIYKQLLQLNSRKINDPIKKWAKELNRHFSKEDIQMANKHMKRCSTSLIIREMQIKTTMRYHFTPVRMAAIQKSTNNKCWRGCGEKGTLLHCWWECKLVQPLWRTVWRFLKKLEIELPEDPAIPLLGIHTEETRIERDTCTPMFITALFIIARTWKQPRCPSADEWIRKLWYIYTVEYPDQITIKKNTFESVLMRWMKLEPIIQSEVSHKENHQYSILMHIYGI</sequence>
<dbReference type="Pfam" id="PF03372">
    <property type="entry name" value="Exo_endo_phos"/>
    <property type="match status" value="1"/>
</dbReference>
<evidence type="ECO:0000256" key="1">
    <source>
        <dbReference type="ARBA" id="ARBA00012493"/>
    </source>
</evidence>
<dbReference type="AlphaFoldDB" id="L8HXM1"/>
<name>L8HXM1_9CETA</name>
<dbReference type="EMBL" id="JH882667">
    <property type="protein sequence ID" value="ELR48591.1"/>
    <property type="molecule type" value="Genomic_DNA"/>
</dbReference>
<dbReference type="InterPro" id="IPR005135">
    <property type="entry name" value="Endo/exonuclease/phosphatase"/>
</dbReference>
<organism evidence="3 4">
    <name type="scientific">Bos mutus</name>
    <name type="common">wild yak</name>
    <dbReference type="NCBI Taxonomy" id="72004"/>
    <lineage>
        <taxon>Eukaryota</taxon>
        <taxon>Metazoa</taxon>
        <taxon>Chordata</taxon>
        <taxon>Craniata</taxon>
        <taxon>Vertebrata</taxon>
        <taxon>Euteleostomi</taxon>
        <taxon>Mammalia</taxon>
        <taxon>Eutheria</taxon>
        <taxon>Laurasiatheria</taxon>
        <taxon>Artiodactyla</taxon>
        <taxon>Ruminantia</taxon>
        <taxon>Pecora</taxon>
        <taxon>Bovidae</taxon>
        <taxon>Bovinae</taxon>
        <taxon>Bos</taxon>
    </lineage>
</organism>
<dbReference type="EC" id="2.7.7.49" evidence="1"/>
<dbReference type="PROSITE" id="PS50878">
    <property type="entry name" value="RT_POL"/>
    <property type="match status" value="1"/>
</dbReference>
<dbReference type="Gene3D" id="3.60.10.10">
    <property type="entry name" value="Endonuclease/exonuclease/phosphatase"/>
    <property type="match status" value="1"/>
</dbReference>